<dbReference type="InterPro" id="IPR036397">
    <property type="entry name" value="RNaseH_sf"/>
</dbReference>
<keyword evidence="2" id="KW-1185">Reference proteome</keyword>
<evidence type="ECO:0000313" key="1">
    <source>
        <dbReference type="EMBL" id="GFN80596.1"/>
    </source>
</evidence>
<organism evidence="1 2">
    <name type="scientific">Plakobranchus ocellatus</name>
    <dbReference type="NCBI Taxonomy" id="259542"/>
    <lineage>
        <taxon>Eukaryota</taxon>
        <taxon>Metazoa</taxon>
        <taxon>Spiralia</taxon>
        <taxon>Lophotrochozoa</taxon>
        <taxon>Mollusca</taxon>
        <taxon>Gastropoda</taxon>
        <taxon>Heterobranchia</taxon>
        <taxon>Euthyneura</taxon>
        <taxon>Panpulmonata</taxon>
        <taxon>Sacoglossa</taxon>
        <taxon>Placobranchoidea</taxon>
        <taxon>Plakobranchidae</taxon>
        <taxon>Plakobranchus</taxon>
    </lineage>
</organism>
<dbReference type="PANTHER" id="PTHR46060:SF1">
    <property type="entry name" value="MARINER MOS1 TRANSPOSASE-LIKE PROTEIN"/>
    <property type="match status" value="1"/>
</dbReference>
<gene>
    <name evidence="1" type="ORF">PoB_000710200</name>
</gene>
<name>A0AAV3YCH5_9GAST</name>
<sequence>MILLDILPKGESVNADRYCETLDRLRHAVRSKRPGLLRSEVVLQHDNATPHTAKRTKRYRWDIIRHPAHSPDLAISDFHLFGPLKLHLGGKKFEDEDELIAHMKKFDKKFLGPLTMTTSAVKSQKMIIFISGGIFISIAEPSLFLSHCFANITRITKITSTYKGEAEGVPTVLVAFQGAGCEIFELRGTVAGNKPIWLSVQGSHFNIPASLSGNAVVYRTQDSAPIADILAAAAKDGIEVSAMSASTLWKNQSFGIINAASPVPNGLKHLSQVAGNAYACVL</sequence>
<dbReference type="Pfam" id="PF01359">
    <property type="entry name" value="Transposase_1"/>
    <property type="match status" value="1"/>
</dbReference>
<dbReference type="Proteomes" id="UP000735302">
    <property type="component" value="Unassembled WGS sequence"/>
</dbReference>
<evidence type="ECO:0000313" key="2">
    <source>
        <dbReference type="Proteomes" id="UP000735302"/>
    </source>
</evidence>
<dbReference type="InterPro" id="IPR052709">
    <property type="entry name" value="Transposase-MT_Hybrid"/>
</dbReference>
<dbReference type="EMBL" id="BLXT01000825">
    <property type="protein sequence ID" value="GFN80596.1"/>
    <property type="molecule type" value="Genomic_DNA"/>
</dbReference>
<dbReference type="AlphaFoldDB" id="A0AAV3YCH5"/>
<accession>A0AAV3YCH5</accession>
<dbReference type="InterPro" id="IPR001888">
    <property type="entry name" value="Transposase_1"/>
</dbReference>
<protein>
    <submittedName>
        <fullName evidence="1">Histone-lysine N-methyltransferase SETMAR</fullName>
    </submittedName>
</protein>
<dbReference type="PANTHER" id="PTHR46060">
    <property type="entry name" value="MARINER MOS1 TRANSPOSASE-LIKE PROTEIN"/>
    <property type="match status" value="1"/>
</dbReference>
<comment type="caution">
    <text evidence="1">The sequence shown here is derived from an EMBL/GenBank/DDBJ whole genome shotgun (WGS) entry which is preliminary data.</text>
</comment>
<proteinExistence type="predicted"/>
<reference evidence="1 2" key="1">
    <citation type="journal article" date="2021" name="Elife">
        <title>Chloroplast acquisition without the gene transfer in kleptoplastic sea slugs, Plakobranchus ocellatus.</title>
        <authorList>
            <person name="Maeda T."/>
            <person name="Takahashi S."/>
            <person name="Yoshida T."/>
            <person name="Shimamura S."/>
            <person name="Takaki Y."/>
            <person name="Nagai Y."/>
            <person name="Toyoda A."/>
            <person name="Suzuki Y."/>
            <person name="Arimoto A."/>
            <person name="Ishii H."/>
            <person name="Satoh N."/>
            <person name="Nishiyama T."/>
            <person name="Hasebe M."/>
            <person name="Maruyama T."/>
            <person name="Minagawa J."/>
            <person name="Obokata J."/>
            <person name="Shigenobu S."/>
        </authorList>
    </citation>
    <scope>NUCLEOTIDE SEQUENCE [LARGE SCALE GENOMIC DNA]</scope>
</reference>
<dbReference type="GO" id="GO:0003676">
    <property type="term" value="F:nucleic acid binding"/>
    <property type="evidence" value="ECO:0007669"/>
    <property type="project" value="InterPro"/>
</dbReference>
<dbReference type="Gene3D" id="3.30.420.10">
    <property type="entry name" value="Ribonuclease H-like superfamily/Ribonuclease H"/>
    <property type="match status" value="1"/>
</dbReference>